<dbReference type="InterPro" id="IPR026341">
    <property type="entry name" value="T9SS_type_B"/>
</dbReference>
<gene>
    <name evidence="5" type="ORF">FUAX_16420</name>
</gene>
<dbReference type="InterPro" id="IPR015919">
    <property type="entry name" value="Cadherin-like_sf"/>
</dbReference>
<dbReference type="Pfam" id="PF13585">
    <property type="entry name" value="CHU_C"/>
    <property type="match status" value="1"/>
</dbReference>
<dbReference type="PANTHER" id="PTHR24026:SF126">
    <property type="entry name" value="PROTOCADHERIN FAT 4"/>
    <property type="match status" value="1"/>
</dbReference>
<feature type="domain" description="Cadherin" evidence="4">
    <location>
        <begin position="1752"/>
        <end position="1830"/>
    </location>
</feature>
<dbReference type="GO" id="GO:0005886">
    <property type="term" value="C:plasma membrane"/>
    <property type="evidence" value="ECO:0007669"/>
    <property type="project" value="UniProtKB-SubCell"/>
</dbReference>
<evidence type="ECO:0000313" key="5">
    <source>
        <dbReference type="EMBL" id="BDD09210.1"/>
    </source>
</evidence>
<dbReference type="SUPFAM" id="SSF49313">
    <property type="entry name" value="Cadherin-like"/>
    <property type="match status" value="10"/>
</dbReference>
<dbReference type="CDD" id="cd11304">
    <property type="entry name" value="Cadherin_repeat"/>
    <property type="match status" value="10"/>
</dbReference>
<dbReference type="Gene3D" id="2.60.40.60">
    <property type="entry name" value="Cadherins"/>
    <property type="match status" value="10"/>
</dbReference>
<feature type="domain" description="Cadherin" evidence="4">
    <location>
        <begin position="2150"/>
        <end position="2253"/>
    </location>
</feature>
<dbReference type="GO" id="GO:0005509">
    <property type="term" value="F:calcium ion binding"/>
    <property type="evidence" value="ECO:0007669"/>
    <property type="project" value="InterPro"/>
</dbReference>
<accession>A0AAU9DA83</accession>
<dbReference type="Gene3D" id="2.60.40.4070">
    <property type="match status" value="1"/>
</dbReference>
<dbReference type="Pfam" id="PF00028">
    <property type="entry name" value="Cadherin"/>
    <property type="match status" value="1"/>
</dbReference>
<reference evidence="5 6" key="1">
    <citation type="submission" date="2021-12" db="EMBL/GenBank/DDBJ databases">
        <title>Genome sequencing of bacteria with rrn-lacking chromosome and rrn-plasmid.</title>
        <authorList>
            <person name="Anda M."/>
            <person name="Iwasaki W."/>
        </authorList>
    </citation>
    <scope>NUCLEOTIDE SEQUENCE [LARGE SCALE GENOMIC DNA]</scope>
    <source>
        <strain evidence="5 6">DSM 100852</strain>
    </source>
</reference>
<name>A0AAU9DA83_9BACT</name>
<feature type="domain" description="Cadherin" evidence="4">
    <location>
        <begin position="1493"/>
        <end position="1595"/>
    </location>
</feature>
<dbReference type="GO" id="GO:0007156">
    <property type="term" value="P:homophilic cell adhesion via plasma membrane adhesion molecules"/>
    <property type="evidence" value="ECO:0007669"/>
    <property type="project" value="InterPro"/>
</dbReference>
<dbReference type="InterPro" id="IPR013783">
    <property type="entry name" value="Ig-like_fold"/>
</dbReference>
<feature type="domain" description="Cadherin" evidence="4">
    <location>
        <begin position="1298"/>
        <end position="1376"/>
    </location>
</feature>
<dbReference type="SMART" id="SM00710">
    <property type="entry name" value="PbH1"/>
    <property type="match status" value="5"/>
</dbReference>
<proteinExistence type="predicted"/>
<keyword evidence="2" id="KW-0472">Membrane</keyword>
<sequence length="2775" mass="297533">MAVRQRILKGFGASFLLLLLFGPLRAYAQTPIHVDINATGAGDGTSWTNAFNNLGNVIRDAPAGSEIWVKVNPGTPFDPKDEGYPNGYFIDKELKIYGGFQGGENLVNQRNANDRSIIEGVEVNNHRAFRITLEASEAVVIENFEIKSFEGDFISPLFEPAKGVGFYVDLTDGELTIKQCDIRSNIGYSGIGGYFDLSGDSRLTISNCEFSGNDVVPGLSTGNIEGGGLAIKSRGTSSVRLSSNKFFNNTVWEGTQAVAVESAGGGVFLDVEGTVGGTTISNNRFYHNVAENGGGIKLKGGAPTIATIQFSGNIFEVPSGTPLGTANNEAKSDGGAADVEISGNASLYAIANKFVSNLSNGKGGACKIVFKDSGSGTALFQNNTFTDNTSGGDGGGLNLQFRNEDANISTQNNVSVSFLSNTFEGCESLNGNGGGAFLSLSDDFGLGVSLDGDEFNNNTAQLDGGGVYVKSEKDIDLSTDNDFVFKKLIFEGNTATATASNGGGGLFFGNTGDECTVLFMNSLLTGNTSKDGGGVFFDLAQGDEILKVLNSTIVENTGTSGASEFEINATSSELDIVNSIIYNTTSPVAYNLTGTGIVDFFSCAGNVGTLGVPTFVSSGDFHLSPNSVGINDGDASLSSELGSQDLEGDERVVGGTVDVGALETNIIDEVTMVSDNALKDMYAGPAHTVTITIKMNLGGATLDPGVVATINGASATVDTSNPAQLSVSRHMGHANDNDGVVAFEVENIKVGGKDFGDITEVTEGSAVIYDETPPTVQPGQILTILENSNVNENVGTVVANDNAGSGIFSYAKTLSSPNDFKFPSFLSGTLAVQEDTRLDRENFETLTLEVKVTDYVGNQSDPAEEVTVKIQDVNEYSPNFNLTEGTSVSVIENRVLGTKLFSIQDIGQGDDDPTPFSTVYEWSIENVEFEFESAVTPVTGTLPIGFDSNTSPTKVEITDVDFFNAEKVEHLRFDIVLKDNLTPVIAGLVTEKRIPVSVGVQDFNEYPATIDPVPVTLKEYNAAISVPADNNDNGSIIVDLRMNVKEEDRTNTPGNWSIEKIVGEWEGVAYPATANMDAFEISNLGEVKVLDESLLDMEHPTTPVDKFVIHVKATDLESNPAERGGVHDISAIVTVTLIDVPEHDPDITSAVPVTGLLETDGRLAPPTGDLVVANLEAEDPDASEEIDNWTILSGNIVVGATEIFEIEYTEGVAQIVVKGANRGLLDLEVLGSLAAVTLEVKAHAGGEWSASEFVHLTFDDVNDNPTSWLVITDTDWSVQETNGVVVIPNPFPSTDVEDDDVGKDLRWRINPVNPLFTINPISGDITVDSDNLDYESATKSYDLPVEVSDRGDWETPALTRKLTVNVTDKNEAKPIIASKTFTVNEKDESWTETLTATDSDTETSFANWTIVSATPNVHPFKITTDGGNGKLEIIPALKDMLDQEGATPHSEYKLRIQVQDTGTPVQTSEVVEIVIKIEDEDEFKPNVNSDTETVNEEPSVGDVIYASTFADGDKTKIARNWKIENTDSEILSTFEIDPNNGEIKIKAETSLLDRDDEDYANITLQVSATDSDGVRGNIGNIEIIFSDINDETPEIEDVTFTIPEYVEAGGGNYPNNVNVHDLDVDDVTKRIIAKDKDATPVTNFTDWTIVPNDAFNIVADGPSQAILTVKDRKLLDAESKTEFVLTVTAKEDVPGGESFSGTVKVVLNNENELPPVVVDQLYTINENQGSFTQLVDGHGGDVGEDRDDLSNWAISGGDDEALAKQIFNLDVNTGELTFKPGFEALIDQDTPGAQNEIKFGVTANDGTFPTDNPGIVTINITAVDDNDPYITAGQTFSVFEDKGEDFKVGDIDGGDKDLPGEALTWSITSGNILNAFKVNDNGELFVAGDGLLDAETKKQYILDIEISDGTDPKTVKSITVDITDVNEADPKVKPNQSFTVSETDGDLSILGLVVWEDDDLPSGAERATEWVIETPADSPFEIISINGDTQGQLRVKTGGSALIDFEDKESYSLMVKVKDRDNYSIPVEVKVSVTDVNDELPVITPNTFFIDENSLNGSEVAPAGDIIVTDEDAGDTPKDWTIVPASDPDGVFAINDVDGQITVAKTEKLDYDTTPEFKIQITVSDQAGNISLPAEITIKLNDLNEHTPVITAGQRIPVPEDAVNDQVFGVVVATDDDGGAVLSGWKIVGGEADNFFTLTDDGELKVKNSPAFDRESTKFEYTLEVVVSDGDNLSDAETVIVEITDVNDVPPVITETTPDIIPENAGANTPVMALEATDGDVTPTASFSWIISGSSVPGAFDIDESGSEPELVVKDSNLLDREATETVTVSLIANDGIHASAEKTFTITLRDVNDEKPVVTAGQIFGIFEGALKDEEVKAEDGITDQLLMATDPDVTDASADYSWTIDTTNPGDGDALFAVDDTGKITVKEGADLDFETPPNSYTLNVLVYDGVNFSAPQPITIKVLDGNETPSFTAGGDKAWNEDDGLNSGDGMLEVQWATDISDGDSGTQGLTFVVDAVNKELFDVQPAITADGLLRFKLKPNAFGKTDVSVYLKDDGDPIRQTDPVTFEITIISQNDPPTITPIDDITILAGEDLPLIDFTIDDTDHDLDDLTITVSHDEPGKVLRLDDQGRGGIILTQSGNDRTIEFDRRKGFLGSFTVTITVSDGVETVVETFKVTVNFQALSLDIPTMFTPNNDGLNETWNIVNLELYEGNKVSVYTLEGHMVFERENYGQDFEWDGTDKNGNEVKDGMYMYVIKLSDGQSFDGILLLDR</sequence>
<dbReference type="PANTHER" id="PTHR24026">
    <property type="entry name" value="FAT ATYPICAL CADHERIN-RELATED"/>
    <property type="match status" value="1"/>
</dbReference>
<feature type="domain" description="Cadherin" evidence="4">
    <location>
        <begin position="1375"/>
        <end position="1487"/>
    </location>
</feature>
<evidence type="ECO:0000256" key="1">
    <source>
        <dbReference type="ARBA" id="ARBA00022692"/>
    </source>
</evidence>
<dbReference type="EMBL" id="AP025314">
    <property type="protein sequence ID" value="BDD09210.1"/>
    <property type="molecule type" value="Genomic_DNA"/>
</dbReference>
<dbReference type="NCBIfam" id="TIGR04131">
    <property type="entry name" value="Bac_Flav_CTERM"/>
    <property type="match status" value="1"/>
</dbReference>
<feature type="domain" description="Cadherin" evidence="4">
    <location>
        <begin position="2042"/>
        <end position="2150"/>
    </location>
</feature>
<dbReference type="SUPFAM" id="SSF51126">
    <property type="entry name" value="Pectin lyase-like"/>
    <property type="match status" value="1"/>
</dbReference>
<dbReference type="InterPro" id="IPR011050">
    <property type="entry name" value="Pectin_lyase_fold/virulence"/>
</dbReference>
<dbReference type="Proteomes" id="UP001348817">
    <property type="component" value="Chromosome"/>
</dbReference>
<dbReference type="SMART" id="SM00112">
    <property type="entry name" value="CA"/>
    <property type="match status" value="12"/>
</dbReference>
<feature type="domain" description="Cadherin" evidence="4">
    <location>
        <begin position="2261"/>
        <end position="2359"/>
    </location>
</feature>
<protein>
    <recommendedName>
        <fullName evidence="4">Cadherin domain-containing protein</fullName>
    </recommendedName>
</protein>
<dbReference type="PROSITE" id="PS50268">
    <property type="entry name" value="CADHERIN_2"/>
    <property type="match status" value="12"/>
</dbReference>
<dbReference type="RefSeq" id="WP_338394425.1">
    <property type="nucleotide sequence ID" value="NZ_AP025314.1"/>
</dbReference>
<feature type="domain" description="Cadherin" evidence="4">
    <location>
        <begin position="1932"/>
        <end position="2043"/>
    </location>
</feature>
<evidence type="ECO:0000256" key="2">
    <source>
        <dbReference type="ARBA" id="ARBA00022989"/>
    </source>
</evidence>
<feature type="signal peptide" evidence="3">
    <location>
        <begin position="1"/>
        <end position="28"/>
    </location>
</feature>
<organism evidence="5 6">
    <name type="scientific">Fulvitalea axinellae</name>
    <dbReference type="NCBI Taxonomy" id="1182444"/>
    <lineage>
        <taxon>Bacteria</taxon>
        <taxon>Pseudomonadati</taxon>
        <taxon>Bacteroidota</taxon>
        <taxon>Cytophagia</taxon>
        <taxon>Cytophagales</taxon>
        <taxon>Persicobacteraceae</taxon>
        <taxon>Fulvitalea</taxon>
    </lineage>
</organism>
<feature type="domain" description="Cadherin" evidence="4">
    <location>
        <begin position="1627"/>
        <end position="1717"/>
    </location>
</feature>
<evidence type="ECO:0000256" key="3">
    <source>
        <dbReference type="SAM" id="SignalP"/>
    </source>
</evidence>
<keyword evidence="3" id="KW-0732">Signal</keyword>
<feature type="domain" description="Cadherin" evidence="4">
    <location>
        <begin position="1830"/>
        <end position="1932"/>
    </location>
</feature>
<keyword evidence="6" id="KW-1185">Reference proteome</keyword>
<evidence type="ECO:0000259" key="4">
    <source>
        <dbReference type="PROSITE" id="PS50268"/>
    </source>
</evidence>
<dbReference type="PRINTS" id="PR00205">
    <property type="entry name" value="CADHERIN"/>
</dbReference>
<evidence type="ECO:0000313" key="6">
    <source>
        <dbReference type="Proteomes" id="UP001348817"/>
    </source>
</evidence>
<dbReference type="KEGG" id="fax:FUAX_16420"/>
<dbReference type="Gene3D" id="2.60.40.10">
    <property type="entry name" value="Immunoglobulins"/>
    <property type="match status" value="1"/>
</dbReference>
<feature type="chain" id="PRO_5043728659" description="Cadherin domain-containing protein" evidence="3">
    <location>
        <begin position="29"/>
        <end position="2775"/>
    </location>
</feature>
<keyword evidence="1" id="KW-0812">Transmembrane</keyword>
<feature type="domain" description="Cadherin" evidence="4">
    <location>
        <begin position="2388"/>
        <end position="2474"/>
    </location>
</feature>
<feature type="domain" description="Cadherin" evidence="4">
    <location>
        <begin position="776"/>
        <end position="880"/>
    </location>
</feature>
<dbReference type="InterPro" id="IPR006626">
    <property type="entry name" value="PbH1"/>
</dbReference>
<dbReference type="InterPro" id="IPR002126">
    <property type="entry name" value="Cadherin-like_dom"/>
</dbReference>
<keyword evidence="2" id="KW-1133">Transmembrane helix</keyword>